<proteinExistence type="predicted"/>
<accession>A0A2K8MDN1</accession>
<name>A0A2K8MDN1_9SPHN</name>
<gene>
    <name evidence="1" type="ORF">CVN68_08440</name>
</gene>
<dbReference type="RefSeq" id="WP_100281809.1">
    <property type="nucleotide sequence ID" value="NZ_CP024923.1"/>
</dbReference>
<protein>
    <submittedName>
        <fullName evidence="1">Uncharacterized protein</fullName>
    </submittedName>
</protein>
<sequence>MILGPPEQLDSATLAFCATISPETPRYVPVHPAPASKPAYCFDNSVTHAEAHGGEAVYGWAIWRWPGRWFEAEHHAVWRSPAGDLLDVTPQPGEPARVLFLPDPSAPYDPTTFRPNIMAPDGHEELVREYIALVAKRGEITRPYWEPGMDVLPLFSPEDQQRIAPLDARMAELRAAMG</sequence>
<evidence type="ECO:0000313" key="1">
    <source>
        <dbReference type="EMBL" id="ATY32000.1"/>
    </source>
</evidence>
<evidence type="ECO:0000313" key="2">
    <source>
        <dbReference type="Proteomes" id="UP000229081"/>
    </source>
</evidence>
<organism evidence="1 2">
    <name type="scientific">Sphingomonas psychrotolerans</name>
    <dbReference type="NCBI Taxonomy" id="1327635"/>
    <lineage>
        <taxon>Bacteria</taxon>
        <taxon>Pseudomonadati</taxon>
        <taxon>Pseudomonadota</taxon>
        <taxon>Alphaproteobacteria</taxon>
        <taxon>Sphingomonadales</taxon>
        <taxon>Sphingomonadaceae</taxon>
        <taxon>Sphingomonas</taxon>
    </lineage>
</organism>
<dbReference type="AlphaFoldDB" id="A0A2K8MDN1"/>
<dbReference type="KEGG" id="sphc:CVN68_08440"/>
<dbReference type="Proteomes" id="UP000229081">
    <property type="component" value="Chromosome"/>
</dbReference>
<keyword evidence="2" id="KW-1185">Reference proteome</keyword>
<dbReference type="OrthoDB" id="1551443at2"/>
<reference evidence="1 2" key="1">
    <citation type="submission" date="2017-11" db="EMBL/GenBank/DDBJ databases">
        <title>Complete genome sequence of Sphingomonas sp. Strain Cra20, a psychrotolerant potential plant growth promoting rhizobacteria.</title>
        <authorList>
            <person name="Luo Y."/>
        </authorList>
    </citation>
    <scope>NUCLEOTIDE SEQUENCE [LARGE SCALE GENOMIC DNA]</scope>
    <source>
        <strain evidence="1 2">Cra20</strain>
    </source>
</reference>
<dbReference type="EMBL" id="CP024923">
    <property type="protein sequence ID" value="ATY32000.1"/>
    <property type="molecule type" value="Genomic_DNA"/>
</dbReference>